<protein>
    <recommendedName>
        <fullName evidence="9">SCP domain-containing protein</fullName>
    </recommendedName>
</protein>
<evidence type="ECO:0000256" key="1">
    <source>
        <dbReference type="ARBA" id="ARBA00003967"/>
    </source>
</evidence>
<keyword evidence="3" id="KW-0800">Toxin</keyword>
<dbReference type="SMART" id="SM00198">
    <property type="entry name" value="SCP"/>
    <property type="match status" value="1"/>
</dbReference>
<name>A0A8D2KUX9_VARKO</name>
<dbReference type="InterPro" id="IPR014044">
    <property type="entry name" value="CAP_dom"/>
</dbReference>
<dbReference type="GO" id="GO:0005246">
    <property type="term" value="F:calcium channel regulator activity"/>
    <property type="evidence" value="ECO:0007669"/>
    <property type="project" value="UniProtKB-KW"/>
</dbReference>
<evidence type="ECO:0000313" key="11">
    <source>
        <dbReference type="Proteomes" id="UP000694545"/>
    </source>
</evidence>
<reference evidence="10" key="2">
    <citation type="submission" date="2025-09" db="UniProtKB">
        <authorList>
            <consortium name="Ensembl"/>
        </authorList>
    </citation>
    <scope>IDENTIFICATION</scope>
</reference>
<keyword evidence="5" id="KW-0632">Potassium channel impairing toxin</keyword>
<evidence type="ECO:0000256" key="7">
    <source>
        <dbReference type="ARBA" id="ARBA00022872"/>
    </source>
</evidence>
<dbReference type="AlphaFoldDB" id="A0A8D2KUX9"/>
<keyword evidence="8" id="KW-1015">Disulfide bond</keyword>
<dbReference type="SUPFAM" id="SSF55797">
    <property type="entry name" value="PR-1-like"/>
    <property type="match status" value="1"/>
</dbReference>
<dbReference type="GO" id="GO:0015459">
    <property type="term" value="F:potassium channel regulator activity"/>
    <property type="evidence" value="ECO:0007669"/>
    <property type="project" value="UniProtKB-KW"/>
</dbReference>
<dbReference type="InterPro" id="IPR035940">
    <property type="entry name" value="CAP_sf"/>
</dbReference>
<dbReference type="PROSITE" id="PS01010">
    <property type="entry name" value="CRISP_2"/>
    <property type="match status" value="1"/>
</dbReference>
<keyword evidence="7" id="KW-0872">Ion channel impairing toxin</keyword>
<keyword evidence="4" id="KW-0528">Neurotoxin</keyword>
<feature type="domain" description="SCP" evidence="9">
    <location>
        <begin position="12"/>
        <end position="136"/>
    </location>
</feature>
<dbReference type="InterPro" id="IPR018244">
    <property type="entry name" value="Allrgn_V5/Tpx1_CS"/>
</dbReference>
<evidence type="ECO:0000313" key="10">
    <source>
        <dbReference type="Ensembl" id="ENSVKKP00000009959.1"/>
    </source>
</evidence>
<dbReference type="Pfam" id="PF00188">
    <property type="entry name" value="CAP"/>
    <property type="match status" value="1"/>
</dbReference>
<dbReference type="Proteomes" id="UP000694545">
    <property type="component" value="Unplaced"/>
</dbReference>
<comment type="similarity">
    <text evidence="2">Belongs to the CRISP family.</text>
</comment>
<proteinExistence type="inferred from homology"/>
<dbReference type="GO" id="GO:0005576">
    <property type="term" value="C:extracellular region"/>
    <property type="evidence" value="ECO:0007669"/>
    <property type="project" value="InterPro"/>
</dbReference>
<evidence type="ECO:0000256" key="6">
    <source>
        <dbReference type="ARBA" id="ARBA00022831"/>
    </source>
</evidence>
<dbReference type="PANTHER" id="PTHR10334">
    <property type="entry name" value="CYSTEINE-RICH SECRETORY PROTEIN-RELATED"/>
    <property type="match status" value="1"/>
</dbReference>
<evidence type="ECO:0000256" key="5">
    <source>
        <dbReference type="ARBA" id="ARBA00022773"/>
    </source>
</evidence>
<evidence type="ECO:0000259" key="9">
    <source>
        <dbReference type="SMART" id="SM00198"/>
    </source>
</evidence>
<dbReference type="GO" id="GO:0090729">
    <property type="term" value="F:toxin activity"/>
    <property type="evidence" value="ECO:0007669"/>
    <property type="project" value="UniProtKB-KW"/>
</dbReference>
<dbReference type="InterPro" id="IPR001283">
    <property type="entry name" value="CRISP-related"/>
</dbReference>
<evidence type="ECO:0000256" key="3">
    <source>
        <dbReference type="ARBA" id="ARBA00022656"/>
    </source>
</evidence>
<accession>A0A8D2KUX9</accession>
<dbReference type="Ensembl" id="ENSVKKT00000010208.1">
    <property type="protein sequence ID" value="ENSVKKP00000009959.1"/>
    <property type="gene ID" value="ENSVKKG00000007034.1"/>
</dbReference>
<sequence length="197" mass="22156">MGNTWFKDTASEKDLEIVVDHKLNINHQCDVTAKKNKSIWHIQKHFLPISDFACGESLAQIKIAMSWSKVIATWISTKTYFKYGIGPTDPKKNIYTYTQIIWYKSYLVGCALSYCRKYAIPFFYVCQYCPVGNIQGKINTPYKEGPSCGDCPNNCENNLCSNSCYQSSLCHFLRTAAPGRFHLSGAATKTLSGTSAK</sequence>
<evidence type="ECO:0000256" key="4">
    <source>
        <dbReference type="ARBA" id="ARBA00022699"/>
    </source>
</evidence>
<dbReference type="Gene3D" id="3.40.33.10">
    <property type="entry name" value="CAP"/>
    <property type="match status" value="1"/>
</dbReference>
<dbReference type="SUPFAM" id="SSF57546">
    <property type="entry name" value="Crisp domain-like"/>
    <property type="match status" value="1"/>
</dbReference>
<keyword evidence="6" id="KW-0108">Calcium channel impairing toxin</keyword>
<organism evidence="10 11">
    <name type="scientific">Varanus komodoensis</name>
    <name type="common">Komodo dragon</name>
    <dbReference type="NCBI Taxonomy" id="61221"/>
    <lineage>
        <taxon>Eukaryota</taxon>
        <taxon>Metazoa</taxon>
        <taxon>Chordata</taxon>
        <taxon>Craniata</taxon>
        <taxon>Vertebrata</taxon>
        <taxon>Euteleostomi</taxon>
        <taxon>Lepidosauria</taxon>
        <taxon>Squamata</taxon>
        <taxon>Bifurcata</taxon>
        <taxon>Unidentata</taxon>
        <taxon>Episquamata</taxon>
        <taxon>Toxicofera</taxon>
        <taxon>Anguimorpha</taxon>
        <taxon>Paleoanguimorpha</taxon>
        <taxon>Varanoidea</taxon>
        <taxon>Varanidae</taxon>
        <taxon>Varanus</taxon>
    </lineage>
</organism>
<reference evidence="10" key="1">
    <citation type="submission" date="2025-08" db="UniProtKB">
        <authorList>
            <consortium name="Ensembl"/>
        </authorList>
    </citation>
    <scope>IDENTIFICATION</scope>
</reference>
<evidence type="ECO:0000256" key="8">
    <source>
        <dbReference type="ARBA" id="ARBA00023157"/>
    </source>
</evidence>
<keyword evidence="11" id="KW-1185">Reference proteome</keyword>
<evidence type="ECO:0000256" key="2">
    <source>
        <dbReference type="ARBA" id="ARBA00009923"/>
    </source>
</evidence>
<dbReference type="PRINTS" id="PR00837">
    <property type="entry name" value="V5TPXLIKE"/>
</dbReference>
<comment type="function">
    <text evidence="1">Blocks ryanodine receptors, and potassium channels.</text>
</comment>